<evidence type="ECO:0000313" key="1">
    <source>
        <dbReference type="EMBL" id="KAI3747664.1"/>
    </source>
</evidence>
<comment type="caution">
    <text evidence="1">The sequence shown here is derived from an EMBL/GenBank/DDBJ whole genome shotgun (WGS) entry which is preliminary data.</text>
</comment>
<evidence type="ECO:0000313" key="2">
    <source>
        <dbReference type="Proteomes" id="UP001055879"/>
    </source>
</evidence>
<dbReference type="EMBL" id="CM042049">
    <property type="protein sequence ID" value="KAI3747664.1"/>
    <property type="molecule type" value="Genomic_DNA"/>
</dbReference>
<sequence>MKSNAPWSQRDDDGAAADQSKKVITTIQIAMARLEDEFHNILISHATPIETESLTESISSTHLTSRTNSSIDEFPDADDYSTRGEDDTVSRNNSSSLLE</sequence>
<reference evidence="2" key="1">
    <citation type="journal article" date="2022" name="Mol. Ecol. Resour.">
        <title>The genomes of chicory, endive, great burdock and yacon provide insights into Asteraceae palaeo-polyploidization history and plant inulin production.</title>
        <authorList>
            <person name="Fan W."/>
            <person name="Wang S."/>
            <person name="Wang H."/>
            <person name="Wang A."/>
            <person name="Jiang F."/>
            <person name="Liu H."/>
            <person name="Zhao H."/>
            <person name="Xu D."/>
            <person name="Zhang Y."/>
        </authorList>
    </citation>
    <scope>NUCLEOTIDE SEQUENCE [LARGE SCALE GENOMIC DNA]</scope>
    <source>
        <strain evidence="2">cv. Niubang</strain>
    </source>
</reference>
<proteinExistence type="predicted"/>
<dbReference type="Proteomes" id="UP001055879">
    <property type="component" value="Linkage Group LG03"/>
</dbReference>
<keyword evidence="2" id="KW-1185">Reference proteome</keyword>
<gene>
    <name evidence="1" type="ORF">L6452_10234</name>
</gene>
<accession>A0ACB9DLZ3</accession>
<organism evidence="1 2">
    <name type="scientific">Arctium lappa</name>
    <name type="common">Greater burdock</name>
    <name type="synonym">Lappa major</name>
    <dbReference type="NCBI Taxonomy" id="4217"/>
    <lineage>
        <taxon>Eukaryota</taxon>
        <taxon>Viridiplantae</taxon>
        <taxon>Streptophyta</taxon>
        <taxon>Embryophyta</taxon>
        <taxon>Tracheophyta</taxon>
        <taxon>Spermatophyta</taxon>
        <taxon>Magnoliopsida</taxon>
        <taxon>eudicotyledons</taxon>
        <taxon>Gunneridae</taxon>
        <taxon>Pentapetalae</taxon>
        <taxon>asterids</taxon>
        <taxon>campanulids</taxon>
        <taxon>Asterales</taxon>
        <taxon>Asteraceae</taxon>
        <taxon>Carduoideae</taxon>
        <taxon>Cardueae</taxon>
        <taxon>Arctiinae</taxon>
        <taxon>Arctium</taxon>
    </lineage>
</organism>
<name>A0ACB9DLZ3_ARCLA</name>
<protein>
    <submittedName>
        <fullName evidence="1">Uncharacterized protein</fullName>
    </submittedName>
</protein>
<reference evidence="1 2" key="2">
    <citation type="journal article" date="2022" name="Mol. Ecol. Resour.">
        <title>The genomes of chicory, endive, great burdock and yacon provide insights into Asteraceae paleo-polyploidization history and plant inulin production.</title>
        <authorList>
            <person name="Fan W."/>
            <person name="Wang S."/>
            <person name="Wang H."/>
            <person name="Wang A."/>
            <person name="Jiang F."/>
            <person name="Liu H."/>
            <person name="Zhao H."/>
            <person name="Xu D."/>
            <person name="Zhang Y."/>
        </authorList>
    </citation>
    <scope>NUCLEOTIDE SEQUENCE [LARGE SCALE GENOMIC DNA]</scope>
    <source>
        <strain evidence="2">cv. Niubang</strain>
    </source>
</reference>